<keyword evidence="2" id="KW-1185">Reference proteome</keyword>
<sequence length="181" mass="20723">MSRAFNNIIKPPSDERSYRGLELANGLKVQTKAEVLRGPPCPGTFLLVVYMMRSSSLTQDDDIVVSKFTRQNKMKALNNINDLMPLTQPHEHLQKQKLYESMVHSPKLELRWKDKPVALQGFTSLNGVHIDLKGAPFKIEFFRLLFPYLNKLGATGILIEYEIHFLIRMISQPTMPTPTKI</sequence>
<evidence type="ECO:0000313" key="1">
    <source>
        <dbReference type="EMBL" id="UYV75843.1"/>
    </source>
</evidence>
<name>A0ABY6L3W9_9ARAC</name>
<protein>
    <submittedName>
        <fullName evidence="1">Hex-4</fullName>
    </submittedName>
</protein>
<dbReference type="EMBL" id="CP092875">
    <property type="protein sequence ID" value="UYV75843.1"/>
    <property type="molecule type" value="Genomic_DNA"/>
</dbReference>
<proteinExistence type="predicted"/>
<evidence type="ECO:0000313" key="2">
    <source>
        <dbReference type="Proteomes" id="UP001235939"/>
    </source>
</evidence>
<dbReference type="Proteomes" id="UP001235939">
    <property type="component" value="Chromosome 13"/>
</dbReference>
<organism evidence="1 2">
    <name type="scientific">Cordylochernes scorpioides</name>
    <dbReference type="NCBI Taxonomy" id="51811"/>
    <lineage>
        <taxon>Eukaryota</taxon>
        <taxon>Metazoa</taxon>
        <taxon>Ecdysozoa</taxon>
        <taxon>Arthropoda</taxon>
        <taxon>Chelicerata</taxon>
        <taxon>Arachnida</taxon>
        <taxon>Pseudoscorpiones</taxon>
        <taxon>Cheliferoidea</taxon>
        <taxon>Chernetidae</taxon>
        <taxon>Cordylochernes</taxon>
    </lineage>
</organism>
<gene>
    <name evidence="1" type="ORF">LAZ67_13001546</name>
</gene>
<accession>A0ABY6L3W9</accession>
<reference evidence="1 2" key="1">
    <citation type="submission" date="2022-01" db="EMBL/GenBank/DDBJ databases">
        <title>A chromosomal length assembly of Cordylochernes scorpioides.</title>
        <authorList>
            <person name="Zeh D."/>
            <person name="Zeh J."/>
        </authorList>
    </citation>
    <scope>NUCLEOTIDE SEQUENCE [LARGE SCALE GENOMIC DNA]</scope>
    <source>
        <strain evidence="1">IN4F17</strain>
        <tissue evidence="1">Whole Body</tissue>
    </source>
</reference>